<proteinExistence type="predicted"/>
<protein>
    <submittedName>
        <fullName evidence="1">Uncharacterized protein</fullName>
    </submittedName>
</protein>
<evidence type="ECO:0000313" key="1">
    <source>
        <dbReference type="EMBL" id="OQB40217.1"/>
    </source>
</evidence>
<organism evidence="1">
    <name type="scientific">candidate division CPR1 bacterium ADurb.Bin160</name>
    <dbReference type="NCBI Taxonomy" id="1852826"/>
    <lineage>
        <taxon>Bacteria</taxon>
        <taxon>candidate division CPR1</taxon>
    </lineage>
</organism>
<reference evidence="1" key="1">
    <citation type="submission" date="2017-02" db="EMBL/GenBank/DDBJ databases">
        <title>Delving into the versatile metabolic prowess of the omnipresent phylum Bacteroidetes.</title>
        <authorList>
            <person name="Nobu M.K."/>
            <person name="Mei R."/>
            <person name="Narihiro T."/>
            <person name="Kuroda K."/>
            <person name="Liu W.-T."/>
        </authorList>
    </citation>
    <scope>NUCLEOTIDE SEQUENCE</scope>
    <source>
        <strain evidence="1">ADurb.Bin160</strain>
    </source>
</reference>
<accession>A0A1V5ZJ60</accession>
<gene>
    <name evidence="1" type="ORF">BWY04_01420</name>
</gene>
<dbReference type="Proteomes" id="UP000485621">
    <property type="component" value="Unassembled WGS sequence"/>
</dbReference>
<dbReference type="AlphaFoldDB" id="A0A1V5ZJ60"/>
<comment type="caution">
    <text evidence="1">The sequence shown here is derived from an EMBL/GenBank/DDBJ whole genome shotgun (WGS) entry which is preliminary data.</text>
</comment>
<name>A0A1V5ZJ60_9BACT</name>
<sequence length="95" mass="11391">MINHKNTSDTISVEEKMKKVDEILQIERQLFLKKEAIKLIEKELKEMFSLSDDVLQGIDEIKKLSKDYKGSFNRLYKIDDIRNILYNLLFILDRR</sequence>
<dbReference type="EMBL" id="MWDB01000053">
    <property type="protein sequence ID" value="OQB40217.1"/>
    <property type="molecule type" value="Genomic_DNA"/>
</dbReference>